<dbReference type="PANTHER" id="PTHR45753:SF3">
    <property type="entry name" value="ORNITHINE TRANSCARBAMYLASE, MITOCHONDRIAL"/>
    <property type="match status" value="1"/>
</dbReference>
<comment type="caution">
    <text evidence="5">The sequence shown here is derived from an EMBL/GenBank/DDBJ whole genome shotgun (WGS) entry which is preliminary data.</text>
</comment>
<dbReference type="GO" id="GO:0016597">
    <property type="term" value="F:amino acid binding"/>
    <property type="evidence" value="ECO:0007669"/>
    <property type="project" value="InterPro"/>
</dbReference>
<dbReference type="PRINTS" id="PR00100">
    <property type="entry name" value="AOTCASE"/>
</dbReference>
<dbReference type="PRINTS" id="PR00101">
    <property type="entry name" value="ATCASE"/>
</dbReference>
<evidence type="ECO:0000313" key="5">
    <source>
        <dbReference type="EMBL" id="MBI5168366.1"/>
    </source>
</evidence>
<gene>
    <name evidence="5" type="ORF">HZA61_02660</name>
</gene>
<sequence length="380" mass="41517">MNSTSTLPNLDRNTLAGLLGKSLMLTSDWSRAEIDALLAVASRFEAADRAGRSTAFLPDQLAYALFFDNSTRTKSAWAGASSRLGMRPVIVDGSSTQVEHGETAEETGAMLGMNSHAMGIRHDLILGAGNTFMRSVKAGIDDYLKATNDNRKVPVVNLQCDIDHPTQTLADLMWLREYFPGGLKGKKIAMSWAYSPSYAKPLSVPQGIAMLMAREGAHVSLAHPEGYRLMDSTLETARKHAAESGGKFEVVHDMDEAFKGADVVYPKSWGPYDLMLERVEANSKRDKAAMGEIEKRALARNASHKDWICDERRMALTTGGDALYMHCLPADIGDEVTPGVMAKHKVNVAREANKKMYVVMALLAVAKVENLGAKLDEVLR</sequence>
<dbReference type="InterPro" id="IPR036901">
    <property type="entry name" value="Asp/Orn_carbamoylTrfase_sf"/>
</dbReference>
<evidence type="ECO:0000256" key="1">
    <source>
        <dbReference type="ARBA" id="ARBA00022679"/>
    </source>
</evidence>
<evidence type="ECO:0000256" key="2">
    <source>
        <dbReference type="RuleBase" id="RU003634"/>
    </source>
</evidence>
<dbReference type="Pfam" id="PF02729">
    <property type="entry name" value="OTCace_N"/>
    <property type="match status" value="1"/>
</dbReference>
<dbReference type="Pfam" id="PF00185">
    <property type="entry name" value="OTCace"/>
    <property type="match status" value="1"/>
</dbReference>
<dbReference type="AlphaFoldDB" id="A0A933SBF6"/>
<dbReference type="EMBL" id="JACRIW010000020">
    <property type="protein sequence ID" value="MBI5168366.1"/>
    <property type="molecule type" value="Genomic_DNA"/>
</dbReference>
<dbReference type="InterPro" id="IPR006131">
    <property type="entry name" value="Asp_carbamoyltransf_Asp/Orn-bd"/>
</dbReference>
<dbReference type="SUPFAM" id="SSF53671">
    <property type="entry name" value="Aspartate/ornithine carbamoyltransferase"/>
    <property type="match status" value="1"/>
</dbReference>
<reference evidence="5" key="1">
    <citation type="submission" date="2020-07" db="EMBL/GenBank/DDBJ databases">
        <title>Huge and variable diversity of episymbiotic CPR bacteria and DPANN archaea in groundwater ecosystems.</title>
        <authorList>
            <person name="He C.Y."/>
            <person name="Keren R."/>
            <person name="Whittaker M."/>
            <person name="Farag I.F."/>
            <person name="Doudna J."/>
            <person name="Cate J.H.D."/>
            <person name="Banfield J.F."/>
        </authorList>
    </citation>
    <scope>NUCLEOTIDE SEQUENCE</scope>
    <source>
        <strain evidence="5">NC_groundwater_1813_Pr3_B-0.1um_71_17</strain>
    </source>
</reference>
<name>A0A933SBF6_UNCEI</name>
<accession>A0A933SBF6</accession>
<feature type="domain" description="Aspartate/ornithine carbamoyltransferase Asp/Orn-binding" evidence="3">
    <location>
        <begin position="209"/>
        <end position="364"/>
    </location>
</feature>
<keyword evidence="1 2" id="KW-0808">Transferase</keyword>
<organism evidence="5 6">
    <name type="scientific">Eiseniibacteriota bacterium</name>
    <dbReference type="NCBI Taxonomy" id="2212470"/>
    <lineage>
        <taxon>Bacteria</taxon>
        <taxon>Candidatus Eiseniibacteriota</taxon>
    </lineage>
</organism>
<feature type="domain" description="Aspartate/ornithine carbamoyltransferase carbamoyl-P binding" evidence="4">
    <location>
        <begin position="21"/>
        <end position="177"/>
    </location>
</feature>
<dbReference type="GO" id="GO:0004585">
    <property type="term" value="F:ornithine carbamoyltransferase activity"/>
    <property type="evidence" value="ECO:0007669"/>
    <property type="project" value="TreeGrafter"/>
</dbReference>
<evidence type="ECO:0000313" key="6">
    <source>
        <dbReference type="Proteomes" id="UP000696931"/>
    </source>
</evidence>
<comment type="similarity">
    <text evidence="2">Belongs to the aspartate/ornithine carbamoyltransferase superfamily.</text>
</comment>
<dbReference type="InterPro" id="IPR006132">
    <property type="entry name" value="Asp/Orn_carbamoyltranf_P-bd"/>
</dbReference>
<dbReference type="GO" id="GO:0019240">
    <property type="term" value="P:citrulline biosynthetic process"/>
    <property type="evidence" value="ECO:0007669"/>
    <property type="project" value="TreeGrafter"/>
</dbReference>
<dbReference type="InterPro" id="IPR006130">
    <property type="entry name" value="Asp/Orn_carbamoylTrfase"/>
</dbReference>
<dbReference type="Proteomes" id="UP000696931">
    <property type="component" value="Unassembled WGS sequence"/>
</dbReference>
<dbReference type="GO" id="GO:0042450">
    <property type="term" value="P:L-arginine biosynthetic process via ornithine"/>
    <property type="evidence" value="ECO:0007669"/>
    <property type="project" value="TreeGrafter"/>
</dbReference>
<protein>
    <submittedName>
        <fullName evidence="5">Knotted carbamoyltransferase YgeW</fullName>
    </submittedName>
</protein>
<evidence type="ECO:0000259" key="3">
    <source>
        <dbReference type="Pfam" id="PF00185"/>
    </source>
</evidence>
<dbReference type="Gene3D" id="3.40.50.1370">
    <property type="entry name" value="Aspartate/ornithine carbamoyltransferase"/>
    <property type="match status" value="2"/>
</dbReference>
<proteinExistence type="inferred from homology"/>
<evidence type="ECO:0000259" key="4">
    <source>
        <dbReference type="Pfam" id="PF02729"/>
    </source>
</evidence>
<dbReference type="PANTHER" id="PTHR45753">
    <property type="entry name" value="ORNITHINE CARBAMOYLTRANSFERASE, MITOCHONDRIAL"/>
    <property type="match status" value="1"/>
</dbReference>